<comment type="caution">
    <text evidence="1">The sequence shown here is derived from an EMBL/GenBank/DDBJ whole genome shotgun (WGS) entry which is preliminary data.</text>
</comment>
<evidence type="ECO:0000313" key="2">
    <source>
        <dbReference type="Proteomes" id="UP001054945"/>
    </source>
</evidence>
<gene>
    <name evidence="1" type="ORF">CEXT_156661</name>
</gene>
<accession>A0AAV4W5X8</accession>
<reference evidence="1 2" key="1">
    <citation type="submission" date="2021-06" db="EMBL/GenBank/DDBJ databases">
        <title>Caerostris extrusa draft genome.</title>
        <authorList>
            <person name="Kono N."/>
            <person name="Arakawa K."/>
        </authorList>
    </citation>
    <scope>NUCLEOTIDE SEQUENCE [LARGE SCALE GENOMIC DNA]</scope>
</reference>
<evidence type="ECO:0000313" key="1">
    <source>
        <dbReference type="EMBL" id="GIY78112.1"/>
    </source>
</evidence>
<dbReference type="EMBL" id="BPLR01015717">
    <property type="protein sequence ID" value="GIY78112.1"/>
    <property type="molecule type" value="Genomic_DNA"/>
</dbReference>
<protein>
    <submittedName>
        <fullName evidence="1">Uncharacterized protein</fullName>
    </submittedName>
</protein>
<name>A0AAV4W5X8_CAEEX</name>
<dbReference type="Proteomes" id="UP001054945">
    <property type="component" value="Unassembled WGS sequence"/>
</dbReference>
<sequence>MVKGTASNESSCSPSDIVDTNAIDNQMYFASFHFAKCLAINIAVITLTHPNPCDPSGTCHVFVLSAVCRPTRGPVAKCASGVQKGLGSNPLEALL</sequence>
<keyword evidence="2" id="KW-1185">Reference proteome</keyword>
<organism evidence="1 2">
    <name type="scientific">Caerostris extrusa</name>
    <name type="common">Bark spider</name>
    <name type="synonym">Caerostris bankana</name>
    <dbReference type="NCBI Taxonomy" id="172846"/>
    <lineage>
        <taxon>Eukaryota</taxon>
        <taxon>Metazoa</taxon>
        <taxon>Ecdysozoa</taxon>
        <taxon>Arthropoda</taxon>
        <taxon>Chelicerata</taxon>
        <taxon>Arachnida</taxon>
        <taxon>Araneae</taxon>
        <taxon>Araneomorphae</taxon>
        <taxon>Entelegynae</taxon>
        <taxon>Araneoidea</taxon>
        <taxon>Araneidae</taxon>
        <taxon>Caerostris</taxon>
    </lineage>
</organism>
<proteinExistence type="predicted"/>
<dbReference type="AlphaFoldDB" id="A0AAV4W5X8"/>